<dbReference type="OrthoDB" id="1934302at2"/>
<dbReference type="HOGENOM" id="CLU_2450568_0_0_9"/>
<protein>
    <submittedName>
        <fullName evidence="1">Uncharacterized protein</fullName>
    </submittedName>
</protein>
<sequence>MNNTDYSNAIKQMTQSLVEAFGKKDKSDKTFTAKVTVVYGTKCKVLYSGNTYTVSSSIPCSVGDIVRVCAPCNNWQDLFVVENKTGNNL</sequence>
<gene>
    <name evidence="1" type="ORF">HMPREF9473_02124</name>
</gene>
<dbReference type="Proteomes" id="UP000005384">
    <property type="component" value="Unassembled WGS sequence"/>
</dbReference>
<keyword evidence="2" id="KW-1185">Reference proteome</keyword>
<proteinExistence type="predicted"/>
<evidence type="ECO:0000313" key="1">
    <source>
        <dbReference type="EMBL" id="EHI59886.1"/>
    </source>
</evidence>
<reference evidence="1 2" key="1">
    <citation type="submission" date="2011-08" db="EMBL/GenBank/DDBJ databases">
        <title>The Genome Sequence of Clostridium hathewayi WAL-18680.</title>
        <authorList>
            <consortium name="The Broad Institute Genome Sequencing Platform"/>
            <person name="Earl A."/>
            <person name="Ward D."/>
            <person name="Feldgarden M."/>
            <person name="Gevers D."/>
            <person name="Finegold S.M."/>
            <person name="Summanen P.H."/>
            <person name="Molitoris D.R."/>
            <person name="Song M."/>
            <person name="Daigneault M."/>
            <person name="Allen-Vercoe E."/>
            <person name="Young S.K."/>
            <person name="Zeng Q."/>
            <person name="Gargeya S."/>
            <person name="Fitzgerald M."/>
            <person name="Haas B."/>
            <person name="Abouelleil A."/>
            <person name="Alvarado L."/>
            <person name="Arachchi H.M."/>
            <person name="Berlin A."/>
            <person name="Brown A."/>
            <person name="Chapman S.B."/>
            <person name="Chen Z."/>
            <person name="Dunbar C."/>
            <person name="Freedman E."/>
            <person name="Gearin G."/>
            <person name="Gellesch M."/>
            <person name="Goldberg J."/>
            <person name="Griggs A."/>
            <person name="Gujja S."/>
            <person name="Heiman D."/>
            <person name="Howarth C."/>
            <person name="Larson L."/>
            <person name="Lui A."/>
            <person name="MacDonald P.J.P."/>
            <person name="Montmayeur A."/>
            <person name="Murphy C."/>
            <person name="Neiman D."/>
            <person name="Pearson M."/>
            <person name="Priest M."/>
            <person name="Roberts A."/>
            <person name="Saif S."/>
            <person name="Shea T."/>
            <person name="Shenoy N."/>
            <person name="Sisk P."/>
            <person name="Stolte C."/>
            <person name="Sykes S."/>
            <person name="Wortman J."/>
            <person name="Nusbaum C."/>
            <person name="Birren B."/>
        </authorList>
    </citation>
    <scope>NUCLEOTIDE SEQUENCE [LARGE SCALE GENOMIC DNA]</scope>
    <source>
        <strain evidence="1 2">WAL-18680</strain>
    </source>
</reference>
<name>G5IF47_9FIRM</name>
<accession>G5IF47</accession>
<dbReference type="RefSeq" id="WP_006780104.1">
    <property type="nucleotide sequence ID" value="NZ_CP040506.1"/>
</dbReference>
<organism evidence="1 2">
    <name type="scientific">Hungatella hathewayi WAL-18680</name>
    <dbReference type="NCBI Taxonomy" id="742737"/>
    <lineage>
        <taxon>Bacteria</taxon>
        <taxon>Bacillati</taxon>
        <taxon>Bacillota</taxon>
        <taxon>Clostridia</taxon>
        <taxon>Lachnospirales</taxon>
        <taxon>Lachnospiraceae</taxon>
        <taxon>Hungatella</taxon>
    </lineage>
</organism>
<evidence type="ECO:0000313" key="2">
    <source>
        <dbReference type="Proteomes" id="UP000005384"/>
    </source>
</evidence>
<dbReference type="PATRIC" id="fig|742737.3.peg.2148"/>
<comment type="caution">
    <text evidence="1">The sequence shown here is derived from an EMBL/GenBank/DDBJ whole genome shotgun (WGS) entry which is preliminary data.</text>
</comment>
<dbReference type="EMBL" id="ADLN01000043">
    <property type="protein sequence ID" value="EHI59886.1"/>
    <property type="molecule type" value="Genomic_DNA"/>
</dbReference>
<dbReference type="AlphaFoldDB" id="G5IF47"/>